<feature type="signal peptide" evidence="5">
    <location>
        <begin position="1"/>
        <end position="21"/>
    </location>
</feature>
<feature type="chain" id="PRO_5021761380" evidence="5">
    <location>
        <begin position="22"/>
        <end position="1251"/>
    </location>
</feature>
<dbReference type="InterPro" id="IPR010496">
    <property type="entry name" value="AL/BT2_dom"/>
</dbReference>
<organism evidence="7 8">
    <name type="scientific">Gimesia fumaroli</name>
    <dbReference type="NCBI Taxonomy" id="2527976"/>
    <lineage>
        <taxon>Bacteria</taxon>
        <taxon>Pseudomonadati</taxon>
        <taxon>Planctomycetota</taxon>
        <taxon>Planctomycetia</taxon>
        <taxon>Planctomycetales</taxon>
        <taxon>Planctomycetaceae</taxon>
        <taxon>Gimesia</taxon>
    </lineage>
</organism>
<keyword evidence="1 4" id="KW-0349">Heme</keyword>
<keyword evidence="8" id="KW-1185">Reference proteome</keyword>
<evidence type="ECO:0000256" key="5">
    <source>
        <dbReference type="SAM" id="SignalP"/>
    </source>
</evidence>
<dbReference type="InterPro" id="IPR009056">
    <property type="entry name" value="Cyt_c-like_dom"/>
</dbReference>
<dbReference type="InterPro" id="IPR036909">
    <property type="entry name" value="Cyt_c-like_dom_sf"/>
</dbReference>
<dbReference type="Gene3D" id="1.10.760.10">
    <property type="entry name" value="Cytochrome c-like domain"/>
    <property type="match status" value="1"/>
</dbReference>
<dbReference type="SUPFAM" id="SSF50952">
    <property type="entry name" value="Soluble quinoprotein glucose dehydrogenase"/>
    <property type="match status" value="1"/>
</dbReference>
<name>A0A518IHY4_9PLAN</name>
<evidence type="ECO:0000256" key="1">
    <source>
        <dbReference type="ARBA" id="ARBA00022617"/>
    </source>
</evidence>
<reference evidence="7 8" key="1">
    <citation type="submission" date="2019-03" db="EMBL/GenBank/DDBJ databases">
        <title>Deep-cultivation of Planctomycetes and their phenomic and genomic characterization uncovers novel biology.</title>
        <authorList>
            <person name="Wiegand S."/>
            <person name="Jogler M."/>
            <person name="Boedeker C."/>
            <person name="Pinto D."/>
            <person name="Vollmers J."/>
            <person name="Rivas-Marin E."/>
            <person name="Kohn T."/>
            <person name="Peeters S.H."/>
            <person name="Heuer A."/>
            <person name="Rast P."/>
            <person name="Oberbeckmann S."/>
            <person name="Bunk B."/>
            <person name="Jeske O."/>
            <person name="Meyerdierks A."/>
            <person name="Storesund J.E."/>
            <person name="Kallscheuer N."/>
            <person name="Luecker S."/>
            <person name="Lage O.M."/>
            <person name="Pohl T."/>
            <person name="Merkel B.J."/>
            <person name="Hornburger P."/>
            <person name="Mueller R.-W."/>
            <person name="Bruemmer F."/>
            <person name="Labrenz M."/>
            <person name="Spormann A.M."/>
            <person name="Op den Camp H."/>
            <person name="Overmann J."/>
            <person name="Amann R."/>
            <person name="Jetten M.S.M."/>
            <person name="Mascher T."/>
            <person name="Medema M.H."/>
            <person name="Devos D.P."/>
            <person name="Kaster A.-K."/>
            <person name="Ovreas L."/>
            <person name="Rohde M."/>
            <person name="Galperin M.Y."/>
            <person name="Jogler C."/>
        </authorList>
    </citation>
    <scope>NUCLEOTIDE SEQUENCE [LARGE SCALE GENOMIC DNA]</scope>
    <source>
        <strain evidence="7 8">Enr17</strain>
    </source>
</reference>
<dbReference type="EMBL" id="CP037452">
    <property type="protein sequence ID" value="QDV52698.1"/>
    <property type="molecule type" value="Genomic_DNA"/>
</dbReference>
<dbReference type="GO" id="GO:0020037">
    <property type="term" value="F:heme binding"/>
    <property type="evidence" value="ECO:0007669"/>
    <property type="project" value="InterPro"/>
</dbReference>
<dbReference type="GO" id="GO:0046872">
    <property type="term" value="F:metal ion binding"/>
    <property type="evidence" value="ECO:0007669"/>
    <property type="project" value="UniProtKB-KW"/>
</dbReference>
<dbReference type="RefSeq" id="WP_145311989.1">
    <property type="nucleotide sequence ID" value="NZ_CP037452.1"/>
</dbReference>
<dbReference type="PROSITE" id="PS51007">
    <property type="entry name" value="CYTC"/>
    <property type="match status" value="1"/>
</dbReference>
<evidence type="ECO:0000313" key="8">
    <source>
        <dbReference type="Proteomes" id="UP000318313"/>
    </source>
</evidence>
<evidence type="ECO:0000256" key="4">
    <source>
        <dbReference type="PROSITE-ProRule" id="PRU00433"/>
    </source>
</evidence>
<evidence type="ECO:0000256" key="2">
    <source>
        <dbReference type="ARBA" id="ARBA00022723"/>
    </source>
</evidence>
<dbReference type="SUPFAM" id="SSF49785">
    <property type="entry name" value="Galactose-binding domain-like"/>
    <property type="match status" value="1"/>
</dbReference>
<dbReference type="Gene3D" id="2.120.10.30">
    <property type="entry name" value="TolB, C-terminal domain"/>
    <property type="match status" value="1"/>
</dbReference>
<evidence type="ECO:0000313" key="7">
    <source>
        <dbReference type="EMBL" id="QDV52698.1"/>
    </source>
</evidence>
<dbReference type="SUPFAM" id="SSF46626">
    <property type="entry name" value="Cytochrome c"/>
    <property type="match status" value="1"/>
</dbReference>
<dbReference type="Gene3D" id="2.60.120.560">
    <property type="entry name" value="Exo-inulinase, domain 1"/>
    <property type="match status" value="1"/>
</dbReference>
<keyword evidence="5" id="KW-0732">Signal</keyword>
<dbReference type="InterPro" id="IPR011041">
    <property type="entry name" value="Quinoprot_gluc/sorb_DH_b-prop"/>
</dbReference>
<proteinExistence type="predicted"/>
<dbReference type="PANTHER" id="PTHR33546:SF1">
    <property type="entry name" value="LARGE, MULTIFUNCTIONAL SECRETED PROTEIN"/>
    <property type="match status" value="1"/>
</dbReference>
<dbReference type="OrthoDB" id="223239at2"/>
<sequence precursor="true">MRKTVCVLLTLLAFSISTVSAQEFQNLFNGKDLSGWAGKEGFWTVQNGSIVGETTKEKPAKPNTFLVWQGGDVGDFEFKATVRFKGNNSGVQYRSELVDPANFALKGYQADLHPKPEYFGMLYGERTGRGIIAQRFQRVEAGTKGKPRVVAEIGDKNQQLTDWDWNEIRIVAVGNRMVHQVNGVNTIDLTDNHPEAFSKGVLGLQLHAGPPMRVEFKDMQYRPLAGDEAAAVLKAAVENKKKAPASKKTTSKKRIRFDWVSEKPAPVWVWRTKNPTGNEPIYLRQKFEVAGPIKAAKLYFTCDNRATVWINGKDAGTATDWGNPVMLSDAKKLIQTGTNQIAVQARNNGGVAAFVLKLEIETADGKKQSIISTPEWKLSDSATKDWQLARFDDSAWKLKLKKMGDFGSGPWGKPGITTRSGGVDLEELAENITIAKDFKVELLYEVPANEQGSWVSLTTDGKGRLLASDQGDKGLYRITVTEGAEEPQVEVEKLQIDLSGAQGMTWHNDALYFHKNGGNLYKVTDTNGDDQFDKAEVLPSERSGGEHGNHAVIVAEDGKHLYVIGGNHAALPPQDSIVRSHVPTWDEDLLLPREWDANGHARGRLAPGGWISKYSPETQQHELISTGYRNQYDIALNRFGDLFTYDADMEWDLGTPWYRPTRINCAVSGSDYGWRSGSGKWPEYYEDSLPAVVNIGPGCPTGVISGQGAKFPAKYQDAIFALDWTFGTIYAIHLTPDGAGYRGEQEAFCYGSPLPLTDAIIGHDGALYFTIGGRGTKSALFRITYTGNESTKPVTGEIAGADARKLRRSLEAFHGKQNPAAIDAAWPHLSSSDRWLRHAARVAIESQPVDQWAAKVFSEKNPQARISGAVALARMGNESHRDALIAALLELKPSELSESQFLGLLRAYSLTFIRLGKPTTEQREQIISVLDPYLPNKSKNINTELVRVLVYLEAPNVISKAINLIADRGEPEVPDWTELAGRNKNYGGRVLAMLKNHPPSHEVNYAFMLRNLRKGWTMDQRRAYIEFINSAAKFPGGNSYAKFLGNLRDEVLGYLNNADRAALADISGENFNPVPDFEITPPKGPGKTWTIGEASQNTSGGKLKSASFENGRNLFHSMRCAACHRFDGLGGDVGPDLTTVKNKFDARYILESIIEPSKVISDQYQSSMVLTEDGRSLIGLIAKDGDNVIVYPADAKAKPITLSADQVDEILPSSISQMPKDMMNALNGDEIRDLMAYLLSGGDPKSRVYQK</sequence>
<dbReference type="Proteomes" id="UP000318313">
    <property type="component" value="Chromosome"/>
</dbReference>
<keyword evidence="2 4" id="KW-0479">Metal-binding</keyword>
<evidence type="ECO:0000259" key="6">
    <source>
        <dbReference type="PROSITE" id="PS51007"/>
    </source>
</evidence>
<dbReference type="NCBIfam" id="TIGR02603">
    <property type="entry name" value="CxxCH_TIGR02603"/>
    <property type="match status" value="1"/>
</dbReference>
<dbReference type="GO" id="GO:0009055">
    <property type="term" value="F:electron transfer activity"/>
    <property type="evidence" value="ECO:0007669"/>
    <property type="project" value="InterPro"/>
</dbReference>
<dbReference type="GO" id="GO:0016787">
    <property type="term" value="F:hydrolase activity"/>
    <property type="evidence" value="ECO:0007669"/>
    <property type="project" value="InterPro"/>
</dbReference>
<dbReference type="InterPro" id="IPR013427">
    <property type="entry name" value="Haem-bd_dom_put"/>
</dbReference>
<evidence type="ECO:0000256" key="3">
    <source>
        <dbReference type="ARBA" id="ARBA00023004"/>
    </source>
</evidence>
<dbReference type="Gene3D" id="2.60.120.260">
    <property type="entry name" value="Galactose-binding domain-like"/>
    <property type="match status" value="1"/>
</dbReference>
<dbReference type="Pfam" id="PF00034">
    <property type="entry name" value="Cytochrom_C"/>
    <property type="match status" value="1"/>
</dbReference>
<dbReference type="PANTHER" id="PTHR33546">
    <property type="entry name" value="LARGE, MULTIFUNCTIONAL SECRETED PROTEIN-RELATED"/>
    <property type="match status" value="1"/>
</dbReference>
<accession>A0A518IHY4</accession>
<dbReference type="InterPro" id="IPR011042">
    <property type="entry name" value="6-blade_b-propeller_TolB-like"/>
</dbReference>
<dbReference type="AlphaFoldDB" id="A0A518IHY4"/>
<dbReference type="Pfam" id="PF06439">
    <property type="entry name" value="3keto-disac_hyd"/>
    <property type="match status" value="1"/>
</dbReference>
<keyword evidence="3 4" id="KW-0408">Iron</keyword>
<protein>
    <submittedName>
        <fullName evidence="7">Cytochrome c</fullName>
    </submittedName>
</protein>
<feature type="domain" description="Cytochrome c" evidence="6">
    <location>
        <begin position="1106"/>
        <end position="1242"/>
    </location>
</feature>
<dbReference type="InterPro" id="IPR008979">
    <property type="entry name" value="Galactose-bd-like_sf"/>
</dbReference>
<gene>
    <name evidence="7" type="ORF">Enr17x_47640</name>
</gene>
<dbReference type="KEGG" id="gfm:Enr17x_47640"/>